<proteinExistence type="predicted"/>
<feature type="coiled-coil region" evidence="9">
    <location>
        <begin position="203"/>
        <end position="270"/>
    </location>
</feature>
<evidence type="ECO:0000256" key="6">
    <source>
        <dbReference type="ARBA" id="ARBA00023054"/>
    </source>
</evidence>
<keyword evidence="5" id="KW-0802">TPR repeat</keyword>
<evidence type="ECO:0000256" key="5">
    <source>
        <dbReference type="ARBA" id="ARBA00022803"/>
    </source>
</evidence>
<evidence type="ECO:0000256" key="8">
    <source>
        <dbReference type="ARBA" id="ARBA00025273"/>
    </source>
</evidence>
<keyword evidence="7" id="KW-0206">Cytoskeleton</keyword>
<reference evidence="11" key="1">
    <citation type="submission" date="2021-09" db="EMBL/GenBank/DDBJ databases">
        <authorList>
            <consortium name="AG Swart"/>
            <person name="Singh M."/>
            <person name="Singh A."/>
            <person name="Seah K."/>
            <person name="Emmerich C."/>
        </authorList>
    </citation>
    <scope>NUCLEOTIDE SEQUENCE</scope>
    <source>
        <strain evidence="11">ATCC30299</strain>
    </source>
</reference>
<comment type="subcellular location">
    <subcellularLocation>
        <location evidence="1">Cytoplasm</location>
        <location evidence="1">Cytoskeleton</location>
        <location evidence="1">Microtubule organizing center</location>
        <location evidence="1">Centrosome</location>
    </subcellularLocation>
</comment>
<evidence type="ECO:0000256" key="9">
    <source>
        <dbReference type="SAM" id="Coils"/>
    </source>
</evidence>
<accession>A0AAU9JAB0</accession>
<sequence>MSKTPIKGSTVIVTDESRDRNWTEWDIDKDEYEYSQESFHKENSIIFQDELDEAQERNNEELILDNRELYGSHGYSGKRRIFSDLEEPLKSEDMRVLKSADDFLKNTSELKNLLLKKPENIEVKDPNQKMINNINEILVKNNFQPLEQTVNVQNLLRTLNEVLMGFDKKNIDENDGTEIIFKKFYGRNSSPKNPTDIKTFELILSYENKTRELNQHIQQLEENLRNVKSYDKYQDLEDEYNELKHDFHKLQQELSKSENLNENLSKKNDENSTIISEICKILTLKDSKHIVRAVVKLEKVLRAVPHLEKFIREVCIIVFPDLKEEKNKSICSQRMDDVIPKLKKVFSELDQLRRAKENHMRNKSPIDEARTNAQSTSRKMNPLEDISRNTPKSARREFTFEEQIVQHFCHLYEIPEEKPMILAKIDQIFIFVREIESFLKMSKAALRLEEDVSMNEVLHNLKAIIKTI</sequence>
<dbReference type="PANTHER" id="PTHR14594">
    <property type="entry name" value="CENTROSOMAL PROTEIN OF 70 KDA"/>
    <property type="match status" value="1"/>
</dbReference>
<dbReference type="AlphaFoldDB" id="A0AAU9JAB0"/>
<feature type="region of interest" description="Disordered" evidence="10">
    <location>
        <begin position="358"/>
        <end position="388"/>
    </location>
</feature>
<evidence type="ECO:0000313" key="12">
    <source>
        <dbReference type="Proteomes" id="UP001162131"/>
    </source>
</evidence>
<evidence type="ECO:0000256" key="4">
    <source>
        <dbReference type="ARBA" id="ARBA00022490"/>
    </source>
</evidence>
<evidence type="ECO:0000313" key="11">
    <source>
        <dbReference type="EMBL" id="CAG9325074.1"/>
    </source>
</evidence>
<comment type="subunit">
    <text evidence="2">Directly interacts with tubulin-gamma; this interaction determines centrosomal localization.</text>
</comment>
<keyword evidence="4" id="KW-0963">Cytoplasm</keyword>
<evidence type="ECO:0000256" key="3">
    <source>
        <dbReference type="ARBA" id="ARBA00018408"/>
    </source>
</evidence>
<comment type="function">
    <text evidence="8">Plays a role in the organization of both preexisting and nascent microtubules in interphase cells. During mitosis, required for the organization and orientation of the mitotic spindle.</text>
</comment>
<protein>
    <recommendedName>
        <fullName evidence="3">Centrosomal protein of 70 kDa</fullName>
    </recommendedName>
</protein>
<keyword evidence="12" id="KW-1185">Reference proteome</keyword>
<dbReference type="GO" id="GO:0005813">
    <property type="term" value="C:centrosome"/>
    <property type="evidence" value="ECO:0007669"/>
    <property type="project" value="UniProtKB-SubCell"/>
</dbReference>
<dbReference type="EMBL" id="CAJZBQ010000037">
    <property type="protein sequence ID" value="CAG9325074.1"/>
    <property type="molecule type" value="Genomic_DNA"/>
</dbReference>
<dbReference type="GO" id="GO:0070507">
    <property type="term" value="P:regulation of microtubule cytoskeleton organization"/>
    <property type="evidence" value="ECO:0007669"/>
    <property type="project" value="InterPro"/>
</dbReference>
<evidence type="ECO:0000256" key="10">
    <source>
        <dbReference type="SAM" id="MobiDB-lite"/>
    </source>
</evidence>
<gene>
    <name evidence="11" type="ORF">BSTOLATCC_MIC37820</name>
</gene>
<dbReference type="Proteomes" id="UP001162131">
    <property type="component" value="Unassembled WGS sequence"/>
</dbReference>
<dbReference type="GO" id="GO:0043015">
    <property type="term" value="F:gamma-tubulin binding"/>
    <property type="evidence" value="ECO:0007669"/>
    <property type="project" value="InterPro"/>
</dbReference>
<evidence type="ECO:0000256" key="2">
    <source>
        <dbReference type="ARBA" id="ARBA00011832"/>
    </source>
</evidence>
<evidence type="ECO:0000256" key="7">
    <source>
        <dbReference type="ARBA" id="ARBA00023212"/>
    </source>
</evidence>
<keyword evidence="6 9" id="KW-0175">Coiled coil</keyword>
<feature type="compositionally biased region" description="Basic and acidic residues" evidence="10">
    <location>
        <begin position="358"/>
        <end position="370"/>
    </location>
</feature>
<evidence type="ECO:0000256" key="1">
    <source>
        <dbReference type="ARBA" id="ARBA00004300"/>
    </source>
</evidence>
<comment type="caution">
    <text evidence="11">The sequence shown here is derived from an EMBL/GenBank/DDBJ whole genome shotgun (WGS) entry which is preliminary data.</text>
</comment>
<dbReference type="GO" id="GO:0060271">
    <property type="term" value="P:cilium assembly"/>
    <property type="evidence" value="ECO:0007669"/>
    <property type="project" value="InterPro"/>
</dbReference>
<organism evidence="11 12">
    <name type="scientific">Blepharisma stoltei</name>
    <dbReference type="NCBI Taxonomy" id="1481888"/>
    <lineage>
        <taxon>Eukaryota</taxon>
        <taxon>Sar</taxon>
        <taxon>Alveolata</taxon>
        <taxon>Ciliophora</taxon>
        <taxon>Postciliodesmatophora</taxon>
        <taxon>Heterotrichea</taxon>
        <taxon>Heterotrichida</taxon>
        <taxon>Blepharismidae</taxon>
        <taxon>Blepharisma</taxon>
    </lineage>
</organism>
<name>A0AAU9JAB0_9CILI</name>
<dbReference type="InterPro" id="IPR037692">
    <property type="entry name" value="CEP70"/>
</dbReference>
<dbReference type="PANTHER" id="PTHR14594:SF1">
    <property type="entry name" value="CENTROSOMAL PROTEIN OF 70 KDA"/>
    <property type="match status" value="1"/>
</dbReference>